<dbReference type="AlphaFoldDB" id="B6VKV5"/>
<dbReference type="Pfam" id="PF12833">
    <property type="entry name" value="HTH_18"/>
    <property type="match status" value="1"/>
</dbReference>
<dbReference type="STRING" id="291112.PAU_02297"/>
<sequence>MWKALLKWCLMLILQGDLMKTIYSKKLGVFAANHCNCMHLQVEENNTNPSLQTEELSDGIHINRIRFELNKDFTEYCEGPPTVSIAFILSGEGRMAIENGDVLDINPGTMVFFYSPKTTRGMNFFGCGTWHILDIRFSLNEIEAQELPCFTKLTSGFEKNVSYSDVLMMARPIYPPFMQIVNQIEECQLNGNVRKVYLKAKALEILACVTAQIYDCQYNVINSLQRRAVYNAIKIINNDYHSPWTIKSLSRAVGLNERKLKEGFRAVVFRTFHQYLENVRMTTAEDLLKKGMSVIDVSTAVGYSSPSHFSKRFRQHYLINPKAWQAKYAVSHTLLAEHIAVEGKYT</sequence>
<evidence type="ECO:0000256" key="1">
    <source>
        <dbReference type="ARBA" id="ARBA00023015"/>
    </source>
</evidence>
<evidence type="ECO:0000313" key="4">
    <source>
        <dbReference type="EMBL" id="CAQ84389.1"/>
    </source>
</evidence>
<dbReference type="Proteomes" id="UP000002747">
    <property type="component" value="Chromosome"/>
</dbReference>
<reference evidence="5" key="3">
    <citation type="submission" date="2008-09" db="EMBL/GenBank/DDBJ databases">
        <authorList>
            <person name="Thomson N.R."/>
        </authorList>
    </citation>
    <scope>NUCLEOTIDE SEQUENCE</scope>
    <source>
        <strain evidence="5">ATCC 43949</strain>
    </source>
</reference>
<dbReference type="PANTHER" id="PTHR47893:SF1">
    <property type="entry name" value="REGULATORY PROTEIN PCHR"/>
    <property type="match status" value="1"/>
</dbReference>
<dbReference type="SMART" id="SM00342">
    <property type="entry name" value="HTH_ARAC"/>
    <property type="match status" value="1"/>
</dbReference>
<evidence type="ECO:0000259" key="3">
    <source>
        <dbReference type="PROSITE" id="PS01124"/>
    </source>
</evidence>
<keyword evidence="1" id="KW-0805">Transcription regulation</keyword>
<dbReference type="GO" id="GO:0043565">
    <property type="term" value="F:sequence-specific DNA binding"/>
    <property type="evidence" value="ECO:0007669"/>
    <property type="project" value="InterPro"/>
</dbReference>
<feature type="domain" description="HTH araC/xylS-type" evidence="3">
    <location>
        <begin position="230"/>
        <end position="327"/>
    </location>
</feature>
<accession>C7BKW6</accession>
<dbReference type="EMBL" id="FM211047">
    <property type="protein sequence ID" value="CAR66785.1"/>
    <property type="molecule type" value="Genomic_DNA"/>
</dbReference>
<accession>B6VKV5</accession>
<name>B6VKV5_PHOAA</name>
<dbReference type="PANTHER" id="PTHR47893">
    <property type="entry name" value="REGULATORY PROTEIN PCHR"/>
    <property type="match status" value="1"/>
</dbReference>
<reference evidence="5" key="1">
    <citation type="journal article" date="2008" name="Proc. Natl. Acad. Sci. U.S.A.">
        <title>Rapid virulence annotation (RVA): identification of virulence factors using a bacterial genome library and multiple invertebrate hosts.</title>
        <authorList>
            <person name="Waterfield N.R."/>
            <person name="Sanchez-Contreras M."/>
            <person name="Eleftherianos I."/>
            <person name="Dowling A."/>
            <person name="Wilkinson P."/>
            <person name="Parkhill J."/>
            <person name="Thomson N."/>
            <person name="Reynolds S.E."/>
            <person name="Bode H.B."/>
            <person name="Dorus S."/>
            <person name="Ffrench-Constant R.H."/>
        </authorList>
    </citation>
    <scope>NUCLEOTIDE SEQUENCE</scope>
    <source>
        <strain evidence="5">ATCC 43949</strain>
    </source>
</reference>
<evidence type="ECO:0000313" key="5">
    <source>
        <dbReference type="EMBL" id="CAR66785.1"/>
    </source>
</evidence>
<proteinExistence type="predicted"/>
<evidence type="ECO:0000313" key="6">
    <source>
        <dbReference type="Proteomes" id="UP000002747"/>
    </source>
</evidence>
<protein>
    <submittedName>
        <fullName evidence="5">Transcriptional regulator, arac family</fullName>
    </submittedName>
</protein>
<dbReference type="EMBL" id="FM162591">
    <property type="protein sequence ID" value="CAQ84389.1"/>
    <property type="molecule type" value="Genomic_DNA"/>
</dbReference>
<evidence type="ECO:0000256" key="2">
    <source>
        <dbReference type="ARBA" id="ARBA00023163"/>
    </source>
</evidence>
<dbReference type="InterPro" id="IPR009057">
    <property type="entry name" value="Homeodomain-like_sf"/>
</dbReference>
<keyword evidence="2" id="KW-0804">Transcription</keyword>
<dbReference type="PROSITE" id="PS01124">
    <property type="entry name" value="HTH_ARAC_FAMILY_2"/>
    <property type="match status" value="1"/>
</dbReference>
<dbReference type="GO" id="GO:0003700">
    <property type="term" value="F:DNA-binding transcription factor activity"/>
    <property type="evidence" value="ECO:0007669"/>
    <property type="project" value="InterPro"/>
</dbReference>
<dbReference type="Gene3D" id="1.10.10.60">
    <property type="entry name" value="Homeodomain-like"/>
    <property type="match status" value="1"/>
</dbReference>
<reference evidence="4 6" key="4">
    <citation type="journal article" date="2009" name="BMC Genomics">
        <title>Comparative genomics of the emerging human pathogen Photorhabdus asymbiotica with the insect pathogen Photorhabdus luminescens.</title>
        <authorList>
            <person name="Wilkinson P."/>
            <person name="Waterfield N.R."/>
            <person name="Crossman L."/>
            <person name="Corton C."/>
            <person name="Sanchez-Contreras M."/>
            <person name="Vlisidou I."/>
            <person name="Barron A."/>
            <person name="Bignell A."/>
            <person name="Clark L."/>
            <person name="Ormond D."/>
            <person name="Mayho M."/>
            <person name="Bason N."/>
            <person name="Smith F."/>
            <person name="Simmonds M."/>
            <person name="Churcher C."/>
            <person name="Harris D."/>
            <person name="Thompson N.R."/>
            <person name="Quail M."/>
            <person name="Parkhill J."/>
            <person name="ffrench-Constant R.H."/>
        </authorList>
    </citation>
    <scope>NUCLEOTIDE SEQUENCE [LARGE SCALE GENOMIC DNA]</scope>
    <source>
        <strain evidence="6">ATCC 43949 / 3105-77</strain>
        <strain evidence="4">ATCC43949</strain>
    </source>
</reference>
<reference evidence="4" key="2">
    <citation type="submission" date="2008-05" db="EMBL/GenBank/DDBJ databases">
        <authorList>
            <person name="Crossman L.C."/>
        </authorList>
    </citation>
    <scope>NUCLEOTIDE SEQUENCE</scope>
    <source>
        <strain evidence="4">ATCC43949</strain>
    </source>
</reference>
<organism evidence="5">
    <name type="scientific">Photorhabdus asymbiotica subsp. asymbiotica (strain ATCC 43949 / 3105-77)</name>
    <name type="common">Xenorhabdus luminescens (strain 2)</name>
    <dbReference type="NCBI Taxonomy" id="553480"/>
    <lineage>
        <taxon>Bacteria</taxon>
        <taxon>Pseudomonadati</taxon>
        <taxon>Pseudomonadota</taxon>
        <taxon>Gammaproteobacteria</taxon>
        <taxon>Enterobacterales</taxon>
        <taxon>Morganellaceae</taxon>
        <taxon>Photorhabdus</taxon>
    </lineage>
</organism>
<dbReference type="InterPro" id="IPR053142">
    <property type="entry name" value="PchR_regulatory_protein"/>
</dbReference>
<dbReference type="KEGG" id="pay:PAU_02297"/>
<dbReference type="eggNOG" id="COG2207">
    <property type="taxonomic scope" value="Bacteria"/>
</dbReference>
<dbReference type="InterPro" id="IPR018060">
    <property type="entry name" value="HTH_AraC"/>
</dbReference>
<dbReference type="SUPFAM" id="SSF46689">
    <property type="entry name" value="Homeodomain-like"/>
    <property type="match status" value="1"/>
</dbReference>
<gene>
    <name evidence="4" type="ordered locus">PAU_02297</name>
    <name evidence="5" type="ORF">PA-RVA5-3183</name>
</gene>